<dbReference type="OrthoDB" id="47059at2759"/>
<dbReference type="GO" id="GO:0045493">
    <property type="term" value="P:xylan catabolic process"/>
    <property type="evidence" value="ECO:0007669"/>
    <property type="project" value="InterPro"/>
</dbReference>
<reference evidence="6" key="1">
    <citation type="journal article" date="2023" name="Proc. Natl. Acad. Sci. U.S.A.">
        <title>Genomic and structural basis for evolution of tropane alkaloid biosynthesis.</title>
        <authorList>
            <person name="Wanga Y.-J."/>
            <person name="Taina T."/>
            <person name="Yua J.-Y."/>
            <person name="Lia J."/>
            <person name="Xua B."/>
            <person name="Chenc J."/>
            <person name="D'Auriad J.C."/>
            <person name="Huanga J.-P."/>
            <person name="Huanga S.-X."/>
        </authorList>
    </citation>
    <scope>NUCLEOTIDE SEQUENCE [LARGE SCALE GENOMIC DNA]</scope>
    <source>
        <strain evidence="6">cv. KIB-2019</strain>
    </source>
</reference>
<comment type="caution">
    <text evidence="5">The sequence shown here is derived from an EMBL/GenBank/DDBJ whole genome shotgun (WGS) entry which is preliminary data.</text>
</comment>
<dbReference type="AlphaFoldDB" id="A0A9Q1MG27"/>
<dbReference type="EMBL" id="JAJAGQ010000007">
    <property type="protein sequence ID" value="KAJ8557451.1"/>
    <property type="molecule type" value="Genomic_DNA"/>
</dbReference>
<organism evidence="5 6">
    <name type="scientific">Anisodus acutangulus</name>
    <dbReference type="NCBI Taxonomy" id="402998"/>
    <lineage>
        <taxon>Eukaryota</taxon>
        <taxon>Viridiplantae</taxon>
        <taxon>Streptophyta</taxon>
        <taxon>Embryophyta</taxon>
        <taxon>Tracheophyta</taxon>
        <taxon>Spermatophyta</taxon>
        <taxon>Magnoliopsida</taxon>
        <taxon>eudicotyledons</taxon>
        <taxon>Gunneridae</taxon>
        <taxon>Pentapetalae</taxon>
        <taxon>asterids</taxon>
        <taxon>lamiids</taxon>
        <taxon>Solanales</taxon>
        <taxon>Solanaceae</taxon>
        <taxon>Solanoideae</taxon>
        <taxon>Hyoscyameae</taxon>
        <taxon>Anisodus</taxon>
    </lineage>
</organism>
<dbReference type="Pfam" id="PF01915">
    <property type="entry name" value="Glyco_hydro_3_C"/>
    <property type="match status" value="1"/>
</dbReference>
<accession>A0A9Q1MG27</accession>
<keyword evidence="3" id="KW-0326">Glycosidase</keyword>
<dbReference type="PANTHER" id="PTHR42721">
    <property type="entry name" value="SUGAR HYDROLASE-RELATED"/>
    <property type="match status" value="1"/>
</dbReference>
<dbReference type="SUPFAM" id="SSF52279">
    <property type="entry name" value="Beta-D-glucan exohydrolase, C-terminal domain"/>
    <property type="match status" value="1"/>
</dbReference>
<dbReference type="Proteomes" id="UP001152561">
    <property type="component" value="Unassembled WGS sequence"/>
</dbReference>
<evidence type="ECO:0000256" key="2">
    <source>
        <dbReference type="ARBA" id="ARBA00022801"/>
    </source>
</evidence>
<name>A0A9Q1MG27_9SOLA</name>
<sequence>MSSQPYCVTFAKNNRKIGTILWVGYPGQDGGDAISQVLFGDYNPGVRSPFTWYPQEYVDKVPMSDMNMRANSSRKFPERTCRFYNGKPIYTFGHGLSYSNVFLIHNFSAFHHCHQAKDDMSRQIPT</sequence>
<dbReference type="GO" id="GO:0009044">
    <property type="term" value="F:xylan 1,4-beta-xylosidase activity"/>
    <property type="evidence" value="ECO:0007669"/>
    <property type="project" value="InterPro"/>
</dbReference>
<feature type="domain" description="Glycoside hydrolase family 3 C-terminal" evidence="4">
    <location>
        <begin position="2"/>
        <end position="98"/>
    </location>
</feature>
<proteinExistence type="inferred from homology"/>
<evidence type="ECO:0000256" key="3">
    <source>
        <dbReference type="ARBA" id="ARBA00023295"/>
    </source>
</evidence>
<evidence type="ECO:0000259" key="4">
    <source>
        <dbReference type="Pfam" id="PF01915"/>
    </source>
</evidence>
<dbReference type="InterPro" id="IPR044993">
    <property type="entry name" value="BXL"/>
</dbReference>
<dbReference type="GO" id="GO:0046556">
    <property type="term" value="F:alpha-L-arabinofuranosidase activity"/>
    <property type="evidence" value="ECO:0007669"/>
    <property type="project" value="TreeGrafter"/>
</dbReference>
<dbReference type="InterPro" id="IPR036881">
    <property type="entry name" value="Glyco_hydro_3_C_sf"/>
</dbReference>
<dbReference type="PANTHER" id="PTHR42721:SF3">
    <property type="entry name" value="BETA-D-XYLOSIDASE 5-RELATED"/>
    <property type="match status" value="1"/>
</dbReference>
<evidence type="ECO:0000313" key="6">
    <source>
        <dbReference type="Proteomes" id="UP001152561"/>
    </source>
</evidence>
<protein>
    <recommendedName>
        <fullName evidence="4">Glycoside hydrolase family 3 C-terminal domain-containing protein</fullName>
    </recommendedName>
</protein>
<dbReference type="InterPro" id="IPR002772">
    <property type="entry name" value="Glyco_hydro_3_C"/>
</dbReference>
<gene>
    <name evidence="5" type="ORF">K7X08_003076</name>
</gene>
<evidence type="ECO:0000313" key="5">
    <source>
        <dbReference type="EMBL" id="KAJ8557451.1"/>
    </source>
</evidence>
<keyword evidence="6" id="KW-1185">Reference proteome</keyword>
<evidence type="ECO:0000256" key="1">
    <source>
        <dbReference type="ARBA" id="ARBA00005336"/>
    </source>
</evidence>
<dbReference type="GO" id="GO:0031222">
    <property type="term" value="P:arabinan catabolic process"/>
    <property type="evidence" value="ECO:0007669"/>
    <property type="project" value="TreeGrafter"/>
</dbReference>
<dbReference type="Gene3D" id="3.40.50.1700">
    <property type="entry name" value="Glycoside hydrolase family 3 C-terminal domain"/>
    <property type="match status" value="1"/>
</dbReference>
<comment type="similarity">
    <text evidence="1">Belongs to the glycosyl hydrolase 3 family.</text>
</comment>
<keyword evidence="2" id="KW-0378">Hydrolase</keyword>